<organism evidence="2 3">
    <name type="scientific">Bradyrhizobium canariense</name>
    <dbReference type="NCBI Taxonomy" id="255045"/>
    <lineage>
        <taxon>Bacteria</taxon>
        <taxon>Pseudomonadati</taxon>
        <taxon>Pseudomonadota</taxon>
        <taxon>Alphaproteobacteria</taxon>
        <taxon>Hyphomicrobiales</taxon>
        <taxon>Nitrobacteraceae</taxon>
        <taxon>Bradyrhizobium</taxon>
    </lineage>
</organism>
<keyword evidence="3" id="KW-1185">Reference proteome</keyword>
<evidence type="ECO:0000313" key="3">
    <source>
        <dbReference type="Proteomes" id="UP000243904"/>
    </source>
</evidence>
<dbReference type="EMBL" id="LT629750">
    <property type="protein sequence ID" value="SDT59737.1"/>
    <property type="molecule type" value="Genomic_DNA"/>
</dbReference>
<reference evidence="3" key="1">
    <citation type="submission" date="2016-10" db="EMBL/GenBank/DDBJ databases">
        <authorList>
            <person name="Varghese N."/>
            <person name="Submissions S."/>
        </authorList>
    </citation>
    <scope>NUCLEOTIDE SEQUENCE [LARGE SCALE GENOMIC DNA]</scope>
    <source>
        <strain evidence="3">GAS369</strain>
    </source>
</reference>
<accession>A0A1H2BNU9</accession>
<evidence type="ECO:0000313" key="2">
    <source>
        <dbReference type="EMBL" id="SDT59737.1"/>
    </source>
</evidence>
<keyword evidence="1" id="KW-0732">Signal</keyword>
<name>A0A1H2BNU9_9BRAD</name>
<dbReference type="AlphaFoldDB" id="A0A1H2BNU9"/>
<feature type="chain" id="PRO_5009270176" evidence="1">
    <location>
        <begin position="30"/>
        <end position="85"/>
    </location>
</feature>
<protein>
    <submittedName>
        <fullName evidence="2">Uncharacterized protein</fullName>
    </submittedName>
</protein>
<evidence type="ECO:0000256" key="1">
    <source>
        <dbReference type="SAM" id="SignalP"/>
    </source>
</evidence>
<sequence>MTVSTISRAAKLAIIATLAVPLRPVEVFAAPSAEVAKRCVHYAYILYPWKRPGAGPMSGDRQAYVNDCFAKNGDVPVPVPPAPKH</sequence>
<dbReference type="RefSeq" id="WP_146690804.1">
    <property type="nucleotide sequence ID" value="NZ_LT629750.1"/>
</dbReference>
<proteinExistence type="predicted"/>
<feature type="signal peptide" evidence="1">
    <location>
        <begin position="1"/>
        <end position="29"/>
    </location>
</feature>
<gene>
    <name evidence="2" type="ORF">SAMN05444158_7372</name>
</gene>
<dbReference type="Proteomes" id="UP000243904">
    <property type="component" value="Chromosome I"/>
</dbReference>